<dbReference type="STRING" id="445709.ABW99_00775"/>
<dbReference type="CDD" id="cd01104">
    <property type="entry name" value="HTH_MlrA-CarA"/>
    <property type="match status" value="1"/>
</dbReference>
<dbReference type="GO" id="GO:0003700">
    <property type="term" value="F:DNA-binding transcription factor activity"/>
    <property type="evidence" value="ECO:0007669"/>
    <property type="project" value="InterPro"/>
</dbReference>
<gene>
    <name evidence="6" type="ORF">ABW99_00775</name>
</gene>
<evidence type="ECO:0000256" key="1">
    <source>
        <dbReference type="ARBA" id="ARBA00022491"/>
    </source>
</evidence>
<evidence type="ECO:0000313" key="6">
    <source>
        <dbReference type="EMBL" id="AKJ66981.1"/>
    </source>
</evidence>
<dbReference type="PANTHER" id="PTHR30204:SF69">
    <property type="entry name" value="MERR-FAMILY TRANSCRIPTIONAL REGULATOR"/>
    <property type="match status" value="1"/>
</dbReference>
<dbReference type="Proteomes" id="UP000036700">
    <property type="component" value="Chromosome"/>
</dbReference>
<dbReference type="SUPFAM" id="SSF46955">
    <property type="entry name" value="Putative DNA-binding domain"/>
    <property type="match status" value="1"/>
</dbReference>
<organism evidence="6 7">
    <name type="scientific">Pandoraea thiooxydans</name>
    <dbReference type="NCBI Taxonomy" id="445709"/>
    <lineage>
        <taxon>Bacteria</taxon>
        <taxon>Pseudomonadati</taxon>
        <taxon>Pseudomonadota</taxon>
        <taxon>Betaproteobacteria</taxon>
        <taxon>Burkholderiales</taxon>
        <taxon>Burkholderiaceae</taxon>
        <taxon>Pandoraea</taxon>
    </lineage>
</organism>
<dbReference type="RefSeq" id="WP_047212500.1">
    <property type="nucleotide sequence ID" value="NZ_CP011568.3"/>
</dbReference>
<keyword evidence="1" id="KW-0678">Repressor</keyword>
<name>A0A0G3EQN1_9BURK</name>
<evidence type="ECO:0000256" key="2">
    <source>
        <dbReference type="ARBA" id="ARBA00023015"/>
    </source>
</evidence>
<feature type="domain" description="HTH merR-type" evidence="5">
    <location>
        <begin position="14"/>
        <end position="83"/>
    </location>
</feature>
<dbReference type="PROSITE" id="PS50937">
    <property type="entry name" value="HTH_MERR_2"/>
    <property type="match status" value="1"/>
</dbReference>
<dbReference type="InterPro" id="IPR047057">
    <property type="entry name" value="MerR_fam"/>
</dbReference>
<keyword evidence="4" id="KW-0804">Transcription</keyword>
<keyword evidence="3" id="KW-0238">DNA-binding</keyword>
<evidence type="ECO:0000256" key="3">
    <source>
        <dbReference type="ARBA" id="ARBA00023125"/>
    </source>
</evidence>
<dbReference type="AlphaFoldDB" id="A0A0G3EQN1"/>
<dbReference type="PATRIC" id="fig|445709.3.peg.175"/>
<dbReference type="EMBL" id="CP011568">
    <property type="protein sequence ID" value="AKJ66981.1"/>
    <property type="molecule type" value="Genomic_DNA"/>
</dbReference>
<dbReference type="InterPro" id="IPR009061">
    <property type="entry name" value="DNA-bd_dom_put_sf"/>
</dbReference>
<evidence type="ECO:0000259" key="5">
    <source>
        <dbReference type="PROSITE" id="PS50937"/>
    </source>
</evidence>
<dbReference type="InterPro" id="IPR000551">
    <property type="entry name" value="MerR-type_HTH_dom"/>
</dbReference>
<evidence type="ECO:0000313" key="7">
    <source>
        <dbReference type="Proteomes" id="UP000036700"/>
    </source>
</evidence>
<dbReference type="OrthoDB" id="9800334at2"/>
<dbReference type="Gene3D" id="1.10.1660.10">
    <property type="match status" value="1"/>
</dbReference>
<dbReference type="KEGG" id="ptx:ABW99_00775"/>
<accession>A0A0G3EQN1</accession>
<sequence>MERTKTSVTGKTHGYRSGKAARLAGMPVTTLRIWERRYGIVAPPTTASGQRLYSEDDVRRLVRIKALVDRGYAIGSIARLDEQQLAELEASNGQRAMRARADDEPVVLGLAVVGDVLPERLAEYAGELGLQGLQVRASYPSIGDFEAARARGVKVDAQILLVEVPGLWDETVEQVLRMTHGGGFRAAAVIYPFGSNGAAASLHLAGVRVYRRPGNRTELRQLLSDMRRECERERAVSLGGERVRRRFDDRHLVSLSGSAAPIACECPRHIVDLILQLDAFETYSDSCANDSPADRVLHRLLGDIANHARHAFESALEQIAAGHGKPVPGGA</sequence>
<proteinExistence type="predicted"/>
<dbReference type="GO" id="GO:0003677">
    <property type="term" value="F:DNA binding"/>
    <property type="evidence" value="ECO:0007669"/>
    <property type="project" value="UniProtKB-KW"/>
</dbReference>
<dbReference type="SMART" id="SM00422">
    <property type="entry name" value="HTH_MERR"/>
    <property type="match status" value="1"/>
</dbReference>
<keyword evidence="2" id="KW-0805">Transcription regulation</keyword>
<dbReference type="Pfam" id="PF13411">
    <property type="entry name" value="MerR_1"/>
    <property type="match status" value="1"/>
</dbReference>
<dbReference type="PANTHER" id="PTHR30204">
    <property type="entry name" value="REDOX-CYCLING DRUG-SENSING TRANSCRIPTIONAL ACTIVATOR SOXR"/>
    <property type="match status" value="1"/>
</dbReference>
<protein>
    <recommendedName>
        <fullName evidence="5">HTH merR-type domain-containing protein</fullName>
    </recommendedName>
</protein>
<keyword evidence="7" id="KW-1185">Reference proteome</keyword>
<reference evidence="7" key="1">
    <citation type="submission" date="2015-06" db="EMBL/GenBank/DDBJ databases">
        <authorList>
            <person name="Lim Y.L."/>
            <person name="Ee R."/>
            <person name="Yong D."/>
            <person name="How K.Y."/>
            <person name="Yin W.F."/>
            <person name="Chan K.G."/>
        </authorList>
    </citation>
    <scope>NUCLEOTIDE SEQUENCE [LARGE SCALE GENOMIC DNA]</scope>
    <source>
        <strain evidence="7">DSM 25325</strain>
    </source>
</reference>
<evidence type="ECO:0000256" key="4">
    <source>
        <dbReference type="ARBA" id="ARBA00023163"/>
    </source>
</evidence>